<protein>
    <submittedName>
        <fullName evidence="2">DUF1566 domain-containing protein</fullName>
    </submittedName>
</protein>
<dbReference type="EMBL" id="JACNLK010000040">
    <property type="protein sequence ID" value="MBC8208467.1"/>
    <property type="molecule type" value="Genomic_DNA"/>
</dbReference>
<name>A0A8J6N9V4_9BACT</name>
<proteinExistence type="predicted"/>
<evidence type="ECO:0000313" key="2">
    <source>
        <dbReference type="EMBL" id="MBC8208467.1"/>
    </source>
</evidence>
<evidence type="ECO:0000259" key="1">
    <source>
        <dbReference type="Pfam" id="PF07603"/>
    </source>
</evidence>
<dbReference type="Proteomes" id="UP000599024">
    <property type="component" value="Unassembled WGS sequence"/>
</dbReference>
<dbReference type="AlphaFoldDB" id="A0A8J6N9V4"/>
<comment type="caution">
    <text evidence="2">The sequence shown here is derived from an EMBL/GenBank/DDBJ whole genome shotgun (WGS) entry which is preliminary data.</text>
</comment>
<evidence type="ECO:0000313" key="3">
    <source>
        <dbReference type="Proteomes" id="UP000599024"/>
    </source>
</evidence>
<accession>A0A8J6N9V4</accession>
<reference evidence="2 3" key="1">
    <citation type="submission" date="2020-08" db="EMBL/GenBank/DDBJ databases">
        <title>Bridging the membrane lipid divide: bacteria of the FCB group superphylum have the potential to synthesize archaeal ether lipids.</title>
        <authorList>
            <person name="Villanueva L."/>
            <person name="Von Meijenfeldt F.A.B."/>
            <person name="Westbye A.B."/>
            <person name="Yadav S."/>
            <person name="Hopmans E.C."/>
            <person name="Dutilh B.E."/>
            <person name="Sinninghe Damste J.S."/>
        </authorList>
    </citation>
    <scope>NUCLEOTIDE SEQUENCE [LARGE SCALE GENOMIC DNA]</scope>
    <source>
        <strain evidence="2">NIOZ-UU81</strain>
    </source>
</reference>
<dbReference type="InterPro" id="IPR011460">
    <property type="entry name" value="Lcl_C"/>
</dbReference>
<dbReference type="InterPro" id="IPR059223">
    <property type="entry name" value="DVU0772-like"/>
</dbReference>
<dbReference type="Pfam" id="PF07603">
    <property type="entry name" value="Lcl_C"/>
    <property type="match status" value="1"/>
</dbReference>
<feature type="domain" description="Lcl C-terminal" evidence="1">
    <location>
        <begin position="199"/>
        <end position="299"/>
    </location>
</feature>
<organism evidence="2 3">
    <name type="scientific">Candidatus Desulfatifera sulfidica</name>
    <dbReference type="NCBI Taxonomy" id="2841691"/>
    <lineage>
        <taxon>Bacteria</taxon>
        <taxon>Pseudomonadati</taxon>
        <taxon>Thermodesulfobacteriota</taxon>
        <taxon>Desulfobulbia</taxon>
        <taxon>Desulfobulbales</taxon>
        <taxon>Desulfobulbaceae</taxon>
        <taxon>Candidatus Desulfatifera</taxon>
    </lineage>
</organism>
<gene>
    <name evidence="2" type="ORF">H8E79_04800</name>
</gene>
<sequence>MGTLFRKVKADDRAIAAIDWDMTPDISFGTFESWGGRERVRNNDELIYYFYVSNWGHEPVVCLMERGVKHAKILAKVHAPRKMVSDCVRDQGSSSIFEKSYAIDGKLKKWLLDHVVDHFDESVVEAVVEEVEVEDMGSGLPPVAEVQFEGGQIVLPSAPAVFVEQDLPERILKWNLYDSKLNPQGDFANALGDNGDGLTVTDCRTGLMWQRAGLDISSHRVMRKKIAELNEQGFAGFDDWRLPTLEEALSLMEPALNDKGVHLDPCFSAKQPFIFIAAQRTPGGYWFVDYKQGRPFWSSGTIPGGFGRLCRKA</sequence>
<dbReference type="NCBIfam" id="NF045682">
    <property type="entry name" value="DVU0772_fam"/>
    <property type="match status" value="1"/>
</dbReference>